<organism evidence="1 2">
    <name type="scientific">Vicia faba</name>
    <name type="common">Broad bean</name>
    <name type="synonym">Faba vulgaris</name>
    <dbReference type="NCBI Taxonomy" id="3906"/>
    <lineage>
        <taxon>Eukaryota</taxon>
        <taxon>Viridiplantae</taxon>
        <taxon>Streptophyta</taxon>
        <taxon>Embryophyta</taxon>
        <taxon>Tracheophyta</taxon>
        <taxon>Spermatophyta</taxon>
        <taxon>Magnoliopsida</taxon>
        <taxon>eudicotyledons</taxon>
        <taxon>Gunneridae</taxon>
        <taxon>Pentapetalae</taxon>
        <taxon>rosids</taxon>
        <taxon>fabids</taxon>
        <taxon>Fabales</taxon>
        <taxon>Fabaceae</taxon>
        <taxon>Papilionoideae</taxon>
        <taxon>50 kb inversion clade</taxon>
        <taxon>NPAAA clade</taxon>
        <taxon>Hologalegina</taxon>
        <taxon>IRL clade</taxon>
        <taxon>Fabeae</taxon>
        <taxon>Vicia</taxon>
    </lineage>
</organism>
<dbReference type="EMBL" id="OX451737">
    <property type="protein sequence ID" value="CAI8601516.1"/>
    <property type="molecule type" value="Genomic_DNA"/>
</dbReference>
<name>A0AAV0ZUE1_VICFA</name>
<keyword evidence="2" id="KW-1185">Reference proteome</keyword>
<proteinExistence type="predicted"/>
<evidence type="ECO:0000313" key="1">
    <source>
        <dbReference type="EMBL" id="CAI8601516.1"/>
    </source>
</evidence>
<accession>A0AAV0ZUE1</accession>
<dbReference type="AlphaFoldDB" id="A0AAV0ZUE1"/>
<evidence type="ECO:0000313" key="2">
    <source>
        <dbReference type="Proteomes" id="UP001157006"/>
    </source>
</evidence>
<protein>
    <submittedName>
        <fullName evidence="1">Uncharacterized protein</fullName>
    </submittedName>
</protein>
<sequence length="151" mass="16901">MDGVEEDAEHKKHRHGPLGGAAKVSVWWNLENGDFVNEFDPCEISGIKDMVHSKLEKESCRGPLSIFCYGDATKIRPRIQRSFFSVGTRMKHYFEGSNISSNTATIFYKFAPGSNISSNTATSFISLQILQYLHTFKAQIPVRDPGRESVG</sequence>
<gene>
    <name evidence="1" type="ORF">VFH_II276160</name>
</gene>
<reference evidence="1 2" key="1">
    <citation type="submission" date="2023-01" db="EMBL/GenBank/DDBJ databases">
        <authorList>
            <person name="Kreplak J."/>
        </authorList>
    </citation>
    <scope>NUCLEOTIDE SEQUENCE [LARGE SCALE GENOMIC DNA]</scope>
</reference>
<dbReference type="Proteomes" id="UP001157006">
    <property type="component" value="Chromosome 2"/>
</dbReference>